<gene>
    <name evidence="10 13" type="primary">hisH</name>
    <name evidence="13" type="ORF">COW11_03095</name>
</gene>
<dbReference type="EC" id="4.3.2.10" evidence="10"/>
<feature type="active site" evidence="10 11">
    <location>
        <position position="174"/>
    </location>
</feature>
<dbReference type="Gene3D" id="3.40.50.880">
    <property type="match status" value="1"/>
</dbReference>
<evidence type="ECO:0000256" key="8">
    <source>
        <dbReference type="ARBA" id="ARBA00047838"/>
    </source>
</evidence>
<evidence type="ECO:0000256" key="9">
    <source>
        <dbReference type="ARBA" id="ARBA00049534"/>
    </source>
</evidence>
<evidence type="ECO:0000256" key="4">
    <source>
        <dbReference type="ARBA" id="ARBA00022801"/>
    </source>
</evidence>
<keyword evidence="4 10" id="KW-0378">Hydrolase</keyword>
<evidence type="ECO:0000256" key="3">
    <source>
        <dbReference type="ARBA" id="ARBA00022605"/>
    </source>
</evidence>
<comment type="caution">
    <text evidence="13">The sequence shown here is derived from an EMBL/GenBank/DDBJ whole genome shotgun (WGS) entry which is preliminary data.</text>
</comment>
<name>A0A2J0LH16_9BACT</name>
<accession>A0A2J0LH16</accession>
<keyword evidence="6 10" id="KW-0368">Histidine biosynthesis</keyword>
<evidence type="ECO:0000256" key="2">
    <source>
        <dbReference type="ARBA" id="ARBA00011152"/>
    </source>
</evidence>
<evidence type="ECO:0000256" key="1">
    <source>
        <dbReference type="ARBA" id="ARBA00005091"/>
    </source>
</evidence>
<keyword evidence="3 10" id="KW-0028">Amino-acid biosynthesis</keyword>
<dbReference type="GO" id="GO:0016829">
    <property type="term" value="F:lyase activity"/>
    <property type="evidence" value="ECO:0007669"/>
    <property type="project" value="UniProtKB-KW"/>
</dbReference>
<evidence type="ECO:0000256" key="6">
    <source>
        <dbReference type="ARBA" id="ARBA00023102"/>
    </source>
</evidence>
<organism evidence="13 14">
    <name type="scientific">Candidatus Taenaricola geysiri</name>
    <dbReference type="NCBI Taxonomy" id="1974752"/>
    <lineage>
        <taxon>Bacteria</taxon>
        <taxon>Pseudomonadati</taxon>
        <taxon>Candidatus Omnitrophota</taxon>
        <taxon>Candidatus Taenaricola</taxon>
    </lineage>
</organism>
<dbReference type="GO" id="GO:0000105">
    <property type="term" value="P:L-histidine biosynthetic process"/>
    <property type="evidence" value="ECO:0007669"/>
    <property type="project" value="UniProtKB-UniRule"/>
</dbReference>
<dbReference type="InterPro" id="IPR017926">
    <property type="entry name" value="GATASE"/>
</dbReference>
<dbReference type="HAMAP" id="MF_00278">
    <property type="entry name" value="HisH"/>
    <property type="match status" value="1"/>
</dbReference>
<dbReference type="EC" id="3.5.1.2" evidence="10"/>
<dbReference type="InterPro" id="IPR029062">
    <property type="entry name" value="Class_I_gatase-like"/>
</dbReference>
<comment type="catalytic activity">
    <reaction evidence="9 10">
        <text>L-glutamine + H2O = L-glutamate + NH4(+)</text>
        <dbReference type="Rhea" id="RHEA:15889"/>
        <dbReference type="ChEBI" id="CHEBI:15377"/>
        <dbReference type="ChEBI" id="CHEBI:28938"/>
        <dbReference type="ChEBI" id="CHEBI:29985"/>
        <dbReference type="ChEBI" id="CHEBI:58359"/>
        <dbReference type="EC" id="3.5.1.2"/>
    </reaction>
</comment>
<evidence type="ECO:0000256" key="10">
    <source>
        <dbReference type="HAMAP-Rule" id="MF_00278"/>
    </source>
</evidence>
<keyword evidence="5 10" id="KW-0315">Glutamine amidotransferase</keyword>
<dbReference type="Proteomes" id="UP000231267">
    <property type="component" value="Unassembled WGS sequence"/>
</dbReference>
<comment type="subunit">
    <text evidence="2 10">Heterodimer of HisH and HisF.</text>
</comment>
<dbReference type="SUPFAM" id="SSF52317">
    <property type="entry name" value="Class I glutamine amidotransferase-like"/>
    <property type="match status" value="1"/>
</dbReference>
<dbReference type="GO" id="GO:0004359">
    <property type="term" value="F:glutaminase activity"/>
    <property type="evidence" value="ECO:0007669"/>
    <property type="project" value="UniProtKB-EC"/>
</dbReference>
<evidence type="ECO:0000256" key="7">
    <source>
        <dbReference type="ARBA" id="ARBA00023239"/>
    </source>
</evidence>
<comment type="function">
    <text evidence="10">IGPS catalyzes the conversion of PRFAR and glutamine to IGP, AICAR and glutamate. The HisH subunit catalyzes the hydrolysis of glutamine to glutamate and ammonia as part of the synthesis of IGP and AICAR. The resulting ammonia molecule is channeled to the active site of HisF.</text>
</comment>
<comment type="catalytic activity">
    <reaction evidence="8 10">
        <text>5-[(5-phospho-1-deoxy-D-ribulos-1-ylimino)methylamino]-1-(5-phospho-beta-D-ribosyl)imidazole-4-carboxamide + L-glutamine = D-erythro-1-(imidazol-4-yl)glycerol 3-phosphate + 5-amino-1-(5-phospho-beta-D-ribosyl)imidazole-4-carboxamide + L-glutamate + H(+)</text>
        <dbReference type="Rhea" id="RHEA:24793"/>
        <dbReference type="ChEBI" id="CHEBI:15378"/>
        <dbReference type="ChEBI" id="CHEBI:29985"/>
        <dbReference type="ChEBI" id="CHEBI:58278"/>
        <dbReference type="ChEBI" id="CHEBI:58359"/>
        <dbReference type="ChEBI" id="CHEBI:58475"/>
        <dbReference type="ChEBI" id="CHEBI:58525"/>
        <dbReference type="EC" id="4.3.2.10"/>
    </reaction>
</comment>
<keyword evidence="10" id="KW-0963">Cytoplasm</keyword>
<dbReference type="PANTHER" id="PTHR42701:SF1">
    <property type="entry name" value="IMIDAZOLE GLYCEROL PHOSPHATE SYNTHASE SUBUNIT HISH"/>
    <property type="match status" value="1"/>
</dbReference>
<keyword evidence="7 10" id="KW-0456">Lyase</keyword>
<feature type="domain" description="Glutamine amidotransferase" evidence="12">
    <location>
        <begin position="4"/>
        <end position="191"/>
    </location>
</feature>
<dbReference type="PANTHER" id="PTHR42701">
    <property type="entry name" value="IMIDAZOLE GLYCEROL PHOSPHATE SYNTHASE SUBUNIT HISH"/>
    <property type="match status" value="1"/>
</dbReference>
<dbReference type="AlphaFoldDB" id="A0A2J0LH16"/>
<dbReference type="EMBL" id="PFGP01000070">
    <property type="protein sequence ID" value="PIW66479.1"/>
    <property type="molecule type" value="Genomic_DNA"/>
</dbReference>
<protein>
    <recommendedName>
        <fullName evidence="10">Imidazole glycerol phosphate synthase subunit HisH</fullName>
        <ecNumber evidence="10">4.3.2.10</ecNumber>
    </recommendedName>
    <alternativeName>
        <fullName evidence="10">IGP synthase glutaminase subunit</fullName>
        <ecNumber evidence="10">3.5.1.2</ecNumber>
    </alternativeName>
    <alternativeName>
        <fullName evidence="10">IGP synthase subunit HisH</fullName>
    </alternativeName>
    <alternativeName>
        <fullName evidence="10">ImGP synthase subunit HisH</fullName>
        <shortName evidence="10">IGPS subunit HisH</shortName>
    </alternativeName>
</protein>
<dbReference type="NCBIfam" id="TIGR01855">
    <property type="entry name" value="IMP_synth_hisH"/>
    <property type="match status" value="1"/>
</dbReference>
<dbReference type="GO" id="GO:0000107">
    <property type="term" value="F:imidazoleglycerol-phosphate synthase activity"/>
    <property type="evidence" value="ECO:0007669"/>
    <property type="project" value="UniProtKB-UniRule"/>
</dbReference>
<dbReference type="UniPathway" id="UPA00031">
    <property type="reaction ID" value="UER00010"/>
</dbReference>
<reference evidence="13 14" key="1">
    <citation type="submission" date="2017-09" db="EMBL/GenBank/DDBJ databases">
        <title>Depth-based differentiation of microbial function through sediment-hosted aquifers and enrichment of novel symbionts in the deep terrestrial subsurface.</title>
        <authorList>
            <person name="Probst A.J."/>
            <person name="Ladd B."/>
            <person name="Jarett J.K."/>
            <person name="Geller-Mcgrath D.E."/>
            <person name="Sieber C.M."/>
            <person name="Emerson J.B."/>
            <person name="Anantharaman K."/>
            <person name="Thomas B.C."/>
            <person name="Malmstrom R."/>
            <person name="Stieglmeier M."/>
            <person name="Klingl A."/>
            <person name="Woyke T."/>
            <person name="Ryan C.M."/>
            <person name="Banfield J.F."/>
        </authorList>
    </citation>
    <scope>NUCLEOTIDE SEQUENCE [LARGE SCALE GENOMIC DNA]</scope>
    <source>
        <strain evidence="13">CG12_big_fil_rev_8_21_14_0_65_43_15</strain>
    </source>
</reference>
<comment type="subcellular location">
    <subcellularLocation>
        <location evidence="10">Cytoplasm</location>
    </subcellularLocation>
</comment>
<sequence>MIAIIDYKMGNLRSVEKAFLKAGARAVVTSDRNKILKAKKVVLPGVGAFGDVMKELKKLRLISVIKDSINDSKPFFGVCLGMQLLFEKSEEAKGIPGLGILKGSVKKFRLKPPLKVPHMGWNQLKGISGKPYVYFVHSYYCDPKDKDIITATTDYGINFASMIQKGNIYGCQFHPEKSQGSGLKILESFIKKC</sequence>
<dbReference type="PROSITE" id="PS51273">
    <property type="entry name" value="GATASE_TYPE_1"/>
    <property type="match status" value="1"/>
</dbReference>
<dbReference type="InterPro" id="IPR010139">
    <property type="entry name" value="Imidazole-glycPsynth_HisH"/>
</dbReference>
<evidence type="ECO:0000256" key="11">
    <source>
        <dbReference type="PIRSR" id="PIRSR000495-1"/>
    </source>
</evidence>
<proteinExistence type="inferred from homology"/>
<dbReference type="PIRSF" id="PIRSF000495">
    <property type="entry name" value="Amidotransf_hisH"/>
    <property type="match status" value="1"/>
</dbReference>
<dbReference type="GO" id="GO:0005737">
    <property type="term" value="C:cytoplasm"/>
    <property type="evidence" value="ECO:0007669"/>
    <property type="project" value="UniProtKB-SubCell"/>
</dbReference>
<comment type="pathway">
    <text evidence="1 10">Amino-acid biosynthesis; L-histidine biosynthesis; L-histidine from 5-phospho-alpha-D-ribose 1-diphosphate: step 5/9.</text>
</comment>
<dbReference type="CDD" id="cd01748">
    <property type="entry name" value="GATase1_IGP_Synthase"/>
    <property type="match status" value="1"/>
</dbReference>
<evidence type="ECO:0000256" key="5">
    <source>
        <dbReference type="ARBA" id="ARBA00022962"/>
    </source>
</evidence>
<evidence type="ECO:0000259" key="12">
    <source>
        <dbReference type="Pfam" id="PF00117"/>
    </source>
</evidence>
<evidence type="ECO:0000313" key="14">
    <source>
        <dbReference type="Proteomes" id="UP000231267"/>
    </source>
</evidence>
<evidence type="ECO:0000313" key="13">
    <source>
        <dbReference type="EMBL" id="PIW66479.1"/>
    </source>
</evidence>
<dbReference type="Pfam" id="PF00117">
    <property type="entry name" value="GATase"/>
    <property type="match status" value="1"/>
</dbReference>
<feature type="active site" evidence="10 11">
    <location>
        <position position="176"/>
    </location>
</feature>
<feature type="active site" description="Nucleophile" evidence="10 11">
    <location>
        <position position="79"/>
    </location>
</feature>